<comment type="function">
    <text evidence="7">Ligates lysine onto the cytidine present at position 34 of the AUA codon-specific tRNA(Ile) that contains the anticodon CAU, in an ATP-dependent manner. Cytidine is converted to lysidine, thus changing the amino acid specificity of the tRNA from methionine to isoleucine.</text>
</comment>
<dbReference type="Pfam" id="PF01171">
    <property type="entry name" value="ATP_bind_3"/>
    <property type="match status" value="1"/>
</dbReference>
<dbReference type="GO" id="GO:0032267">
    <property type="term" value="F:tRNA(Ile)-lysidine synthase activity"/>
    <property type="evidence" value="ECO:0007669"/>
    <property type="project" value="UniProtKB-EC"/>
</dbReference>
<keyword evidence="2 7" id="KW-0436">Ligase</keyword>
<reference evidence="12" key="1">
    <citation type="journal article" date="2019" name="Int. J. Syst. Evol. Microbiol.">
        <title>The Global Catalogue of Microorganisms (GCM) 10K type strain sequencing project: providing services to taxonomists for standard genome sequencing and annotation.</title>
        <authorList>
            <consortium name="The Broad Institute Genomics Platform"/>
            <consortium name="The Broad Institute Genome Sequencing Center for Infectious Disease"/>
            <person name="Wu L."/>
            <person name="Ma J."/>
        </authorList>
    </citation>
    <scope>NUCLEOTIDE SEQUENCE [LARGE SCALE GENOMIC DNA]</scope>
    <source>
        <strain evidence="12">TBRC 1826</strain>
    </source>
</reference>
<evidence type="ECO:0000256" key="6">
    <source>
        <dbReference type="ARBA" id="ARBA00048539"/>
    </source>
</evidence>
<dbReference type="SUPFAM" id="SSF52402">
    <property type="entry name" value="Adenine nucleotide alpha hydrolases-like"/>
    <property type="match status" value="1"/>
</dbReference>
<feature type="compositionally biased region" description="Pro residues" evidence="8">
    <location>
        <begin position="325"/>
        <end position="340"/>
    </location>
</feature>
<feature type="domain" description="tRNA(Ile)-lysidine/2-thiocytidine synthase N-terminal" evidence="9">
    <location>
        <begin position="28"/>
        <end position="202"/>
    </location>
</feature>
<keyword evidence="1 7" id="KW-0963">Cytoplasm</keyword>
<dbReference type="Pfam" id="PF09179">
    <property type="entry name" value="TilS"/>
    <property type="match status" value="1"/>
</dbReference>
<evidence type="ECO:0000256" key="7">
    <source>
        <dbReference type="HAMAP-Rule" id="MF_01161"/>
    </source>
</evidence>
<evidence type="ECO:0000256" key="8">
    <source>
        <dbReference type="SAM" id="MobiDB-lite"/>
    </source>
</evidence>
<accession>A0ABV8FM58</accession>
<evidence type="ECO:0000313" key="11">
    <source>
        <dbReference type="EMBL" id="MFC3996057.1"/>
    </source>
</evidence>
<feature type="region of interest" description="Disordered" evidence="8">
    <location>
        <begin position="309"/>
        <end position="340"/>
    </location>
</feature>
<dbReference type="Proteomes" id="UP001595847">
    <property type="component" value="Unassembled WGS sequence"/>
</dbReference>
<sequence>MTGPPPDVAAARRRVRRALGALAPGDLVLVGCSGGADSLALAGATAFTAARMGLRAGGVTVDHGLQEGSAERAAAVAATLRGLGLDPVDTVAVQVGRAGGPEAAARSARYAALDAAADRHGAAAVLLGHTRDDQAETVLLGLARGSGARSLAGMAPDGGRYLRPFLGLGRASVREACRLMGLDPWSDPHNTDPAYARSRVRHDALPALEEALGPGITEALARTAGLLRDDADALDAWAERAAAEAAPSPGELDVDVLAGLPRAVRTRVLRGAALAAGCPAGDLTAGHVAELDRLVTDWHGQAEVHLPGARRARRAGARITLAQQPEPPHGAPPGTRPKGR</sequence>
<evidence type="ECO:0000256" key="4">
    <source>
        <dbReference type="ARBA" id="ARBA00022741"/>
    </source>
</evidence>
<dbReference type="InterPro" id="IPR015262">
    <property type="entry name" value="tRNA_Ile_lys_synt_subst-bd"/>
</dbReference>
<comment type="subcellular location">
    <subcellularLocation>
        <location evidence="7">Cytoplasm</location>
    </subcellularLocation>
</comment>
<proteinExistence type="inferred from homology"/>
<dbReference type="NCBIfam" id="TIGR02432">
    <property type="entry name" value="lysidine_TilS_N"/>
    <property type="match status" value="1"/>
</dbReference>
<evidence type="ECO:0000256" key="3">
    <source>
        <dbReference type="ARBA" id="ARBA00022694"/>
    </source>
</evidence>
<dbReference type="RefSeq" id="WP_378531773.1">
    <property type="nucleotide sequence ID" value="NZ_JBHSBH010000006.1"/>
</dbReference>
<dbReference type="HAMAP" id="MF_01161">
    <property type="entry name" value="tRNA_Ile_lys_synt"/>
    <property type="match status" value="1"/>
</dbReference>
<comment type="caution">
    <text evidence="11">The sequence shown here is derived from an EMBL/GenBank/DDBJ whole genome shotgun (WGS) entry which is preliminary data.</text>
</comment>
<dbReference type="EC" id="6.3.4.19" evidence="7"/>
<evidence type="ECO:0000256" key="1">
    <source>
        <dbReference type="ARBA" id="ARBA00022490"/>
    </source>
</evidence>
<evidence type="ECO:0000256" key="2">
    <source>
        <dbReference type="ARBA" id="ARBA00022598"/>
    </source>
</evidence>
<keyword evidence="3 7" id="KW-0819">tRNA processing</keyword>
<dbReference type="Gene3D" id="1.20.59.20">
    <property type="match status" value="1"/>
</dbReference>
<keyword evidence="12" id="KW-1185">Reference proteome</keyword>
<dbReference type="PANTHER" id="PTHR43033:SF1">
    <property type="entry name" value="TRNA(ILE)-LYSIDINE SYNTHASE-RELATED"/>
    <property type="match status" value="1"/>
</dbReference>
<evidence type="ECO:0000259" key="9">
    <source>
        <dbReference type="Pfam" id="PF01171"/>
    </source>
</evidence>
<name>A0ABV8FM58_9ACTN</name>
<dbReference type="SUPFAM" id="SSF82829">
    <property type="entry name" value="MesJ substrate recognition domain-like"/>
    <property type="match status" value="1"/>
</dbReference>
<comment type="domain">
    <text evidence="7">The N-terminal region contains the highly conserved SGGXDS motif, predicted to be a P-loop motif involved in ATP binding.</text>
</comment>
<gene>
    <name evidence="7 11" type="primary">tilS</name>
    <name evidence="11" type="ORF">ACFOVU_09045</name>
</gene>
<keyword evidence="4 7" id="KW-0547">Nucleotide-binding</keyword>
<dbReference type="InterPro" id="IPR011063">
    <property type="entry name" value="TilS/TtcA_N"/>
</dbReference>
<dbReference type="Gene3D" id="3.40.50.620">
    <property type="entry name" value="HUPs"/>
    <property type="match status" value="1"/>
</dbReference>
<feature type="binding site" evidence="7">
    <location>
        <begin position="33"/>
        <end position="38"/>
    </location>
    <ligand>
        <name>ATP</name>
        <dbReference type="ChEBI" id="CHEBI:30616"/>
    </ligand>
</feature>
<dbReference type="CDD" id="cd01992">
    <property type="entry name" value="TilS_N"/>
    <property type="match status" value="1"/>
</dbReference>
<comment type="catalytic activity">
    <reaction evidence="6 7">
        <text>cytidine(34) in tRNA(Ile2) + L-lysine + ATP = lysidine(34) in tRNA(Ile2) + AMP + diphosphate + H(+)</text>
        <dbReference type="Rhea" id="RHEA:43744"/>
        <dbReference type="Rhea" id="RHEA-COMP:10625"/>
        <dbReference type="Rhea" id="RHEA-COMP:10670"/>
        <dbReference type="ChEBI" id="CHEBI:15378"/>
        <dbReference type="ChEBI" id="CHEBI:30616"/>
        <dbReference type="ChEBI" id="CHEBI:32551"/>
        <dbReference type="ChEBI" id="CHEBI:33019"/>
        <dbReference type="ChEBI" id="CHEBI:82748"/>
        <dbReference type="ChEBI" id="CHEBI:83665"/>
        <dbReference type="ChEBI" id="CHEBI:456215"/>
        <dbReference type="EC" id="6.3.4.19"/>
    </reaction>
</comment>
<evidence type="ECO:0000259" key="10">
    <source>
        <dbReference type="Pfam" id="PF09179"/>
    </source>
</evidence>
<keyword evidence="5 7" id="KW-0067">ATP-binding</keyword>
<comment type="similarity">
    <text evidence="7">Belongs to the tRNA(Ile)-lysidine synthase family.</text>
</comment>
<dbReference type="InterPro" id="IPR012795">
    <property type="entry name" value="tRNA_Ile_lys_synt_N"/>
</dbReference>
<evidence type="ECO:0000256" key="5">
    <source>
        <dbReference type="ARBA" id="ARBA00022840"/>
    </source>
</evidence>
<dbReference type="InterPro" id="IPR014729">
    <property type="entry name" value="Rossmann-like_a/b/a_fold"/>
</dbReference>
<protein>
    <recommendedName>
        <fullName evidence="7">tRNA(Ile)-lysidine synthase</fullName>
        <ecNumber evidence="7">6.3.4.19</ecNumber>
    </recommendedName>
    <alternativeName>
        <fullName evidence="7">tRNA(Ile)-2-lysyl-cytidine synthase</fullName>
    </alternativeName>
    <alternativeName>
        <fullName evidence="7">tRNA(Ile)-lysidine synthetase</fullName>
    </alternativeName>
</protein>
<organism evidence="11 12">
    <name type="scientific">Nocardiopsis sediminis</name>
    <dbReference type="NCBI Taxonomy" id="1778267"/>
    <lineage>
        <taxon>Bacteria</taxon>
        <taxon>Bacillati</taxon>
        <taxon>Actinomycetota</taxon>
        <taxon>Actinomycetes</taxon>
        <taxon>Streptosporangiales</taxon>
        <taxon>Nocardiopsidaceae</taxon>
        <taxon>Nocardiopsis</taxon>
    </lineage>
</organism>
<dbReference type="PANTHER" id="PTHR43033">
    <property type="entry name" value="TRNA(ILE)-LYSIDINE SYNTHASE-RELATED"/>
    <property type="match status" value="1"/>
</dbReference>
<feature type="domain" description="tRNA(Ile)-lysidine synthase substrate-binding" evidence="10">
    <location>
        <begin position="252"/>
        <end position="313"/>
    </location>
</feature>
<evidence type="ECO:0000313" key="12">
    <source>
        <dbReference type="Proteomes" id="UP001595847"/>
    </source>
</evidence>
<dbReference type="EMBL" id="JBHSBH010000006">
    <property type="protein sequence ID" value="MFC3996057.1"/>
    <property type="molecule type" value="Genomic_DNA"/>
</dbReference>
<dbReference type="InterPro" id="IPR012094">
    <property type="entry name" value="tRNA_Ile_lys_synt"/>
</dbReference>